<feature type="domain" description="B box-type" evidence="10">
    <location>
        <begin position="89"/>
        <end position="130"/>
    </location>
</feature>
<dbReference type="KEGG" id="emc:129327735"/>
<feature type="coiled-coil region" evidence="8">
    <location>
        <begin position="138"/>
        <end position="165"/>
    </location>
</feature>
<dbReference type="Gene3D" id="3.30.160.60">
    <property type="entry name" value="Classic Zinc Finger"/>
    <property type="match status" value="1"/>
</dbReference>
<dbReference type="InterPro" id="IPR003879">
    <property type="entry name" value="Butyrophylin_SPRY"/>
</dbReference>
<dbReference type="PANTHER" id="PTHR24103">
    <property type="entry name" value="E3 UBIQUITIN-PROTEIN LIGASE TRIM"/>
    <property type="match status" value="1"/>
</dbReference>
<evidence type="ECO:0000256" key="4">
    <source>
        <dbReference type="ARBA" id="ARBA00022771"/>
    </source>
</evidence>
<dbReference type="SMART" id="SM00449">
    <property type="entry name" value="SPRY"/>
    <property type="match status" value="1"/>
</dbReference>
<dbReference type="InterPro" id="IPR001870">
    <property type="entry name" value="B30.2/SPRY"/>
</dbReference>
<gene>
    <name evidence="13" type="primary">LOC129327735</name>
</gene>
<dbReference type="FunFam" id="2.60.120.920:FF:000004">
    <property type="entry name" value="Butyrophilin subfamily 1 member A1"/>
    <property type="match status" value="1"/>
</dbReference>
<evidence type="ECO:0000256" key="7">
    <source>
        <dbReference type="PROSITE-ProRule" id="PRU00024"/>
    </source>
</evidence>
<dbReference type="InterPro" id="IPR001841">
    <property type="entry name" value="Znf_RING"/>
</dbReference>
<dbReference type="SUPFAM" id="SSF49899">
    <property type="entry name" value="Concanavalin A-like lectins/glucanases"/>
    <property type="match status" value="1"/>
</dbReference>
<evidence type="ECO:0000313" key="12">
    <source>
        <dbReference type="Proteomes" id="UP001190640"/>
    </source>
</evidence>
<organism evidence="12 13">
    <name type="scientific">Eublepharis macularius</name>
    <name type="common">Leopard gecko</name>
    <name type="synonym">Cyrtodactylus macularius</name>
    <dbReference type="NCBI Taxonomy" id="481883"/>
    <lineage>
        <taxon>Eukaryota</taxon>
        <taxon>Metazoa</taxon>
        <taxon>Chordata</taxon>
        <taxon>Craniata</taxon>
        <taxon>Vertebrata</taxon>
        <taxon>Euteleostomi</taxon>
        <taxon>Lepidosauria</taxon>
        <taxon>Squamata</taxon>
        <taxon>Bifurcata</taxon>
        <taxon>Gekkota</taxon>
        <taxon>Eublepharidae</taxon>
        <taxon>Eublepharinae</taxon>
        <taxon>Eublepharis</taxon>
    </lineage>
</organism>
<dbReference type="CDD" id="cd19762">
    <property type="entry name" value="Bbox2_TRIM7-like"/>
    <property type="match status" value="1"/>
</dbReference>
<dbReference type="SMART" id="SM00336">
    <property type="entry name" value="BBOX"/>
    <property type="match status" value="1"/>
</dbReference>
<dbReference type="InterPro" id="IPR013320">
    <property type="entry name" value="ConA-like_dom_sf"/>
</dbReference>
<dbReference type="InterPro" id="IPR006574">
    <property type="entry name" value="PRY"/>
</dbReference>
<dbReference type="RefSeq" id="XP_054832468.1">
    <property type="nucleotide sequence ID" value="XM_054976493.1"/>
</dbReference>
<dbReference type="GO" id="GO:0008270">
    <property type="term" value="F:zinc ion binding"/>
    <property type="evidence" value="ECO:0007669"/>
    <property type="project" value="UniProtKB-KW"/>
</dbReference>
<dbReference type="CDD" id="cd16594">
    <property type="entry name" value="RING-HC_TRIM7-like_C-IV"/>
    <property type="match status" value="1"/>
</dbReference>
<evidence type="ECO:0000256" key="6">
    <source>
        <dbReference type="ARBA" id="ARBA00034460"/>
    </source>
</evidence>
<dbReference type="InterPro" id="IPR050143">
    <property type="entry name" value="TRIM/RBCC"/>
</dbReference>
<evidence type="ECO:0000259" key="11">
    <source>
        <dbReference type="PROSITE" id="PS50188"/>
    </source>
</evidence>
<comment type="function">
    <text evidence="6">Neurotoxin that produces dose-dependent hypolocomotion and hyperalgesia in mice. May directly act on the central nervous system, as it is 6500-fold more potent when administered intracerebroventricularly than intraperitoneal.</text>
</comment>
<keyword evidence="3" id="KW-0479">Metal-binding</keyword>
<dbReference type="Pfam" id="PF00643">
    <property type="entry name" value="zf-B_box"/>
    <property type="match status" value="1"/>
</dbReference>
<dbReference type="InterPro" id="IPR003877">
    <property type="entry name" value="SPRY_dom"/>
</dbReference>
<keyword evidence="2" id="KW-0528">Neurotoxin</keyword>
<keyword evidence="5" id="KW-0862">Zinc</keyword>
<comment type="similarity">
    <text evidence="1">Belongs to the ohanin/vespryn family.</text>
</comment>
<dbReference type="PRINTS" id="PR01407">
    <property type="entry name" value="BUTYPHLNCDUF"/>
</dbReference>
<dbReference type="PROSITE" id="PS50089">
    <property type="entry name" value="ZF_RING_2"/>
    <property type="match status" value="1"/>
</dbReference>
<evidence type="ECO:0000256" key="1">
    <source>
        <dbReference type="ARBA" id="ARBA00009651"/>
    </source>
</evidence>
<dbReference type="SMART" id="SM00184">
    <property type="entry name" value="RING"/>
    <property type="match status" value="1"/>
</dbReference>
<proteinExistence type="inferred from homology"/>
<feature type="domain" description="RING-type" evidence="9">
    <location>
        <begin position="16"/>
        <end position="57"/>
    </location>
</feature>
<evidence type="ECO:0000256" key="3">
    <source>
        <dbReference type="ARBA" id="ARBA00022723"/>
    </source>
</evidence>
<dbReference type="InterPro" id="IPR013083">
    <property type="entry name" value="Znf_RING/FYVE/PHD"/>
</dbReference>
<keyword evidence="12" id="KW-1185">Reference proteome</keyword>
<keyword evidence="4 7" id="KW-0863">Zinc-finger</keyword>
<dbReference type="PROSITE" id="PS50188">
    <property type="entry name" value="B302_SPRY"/>
    <property type="match status" value="1"/>
</dbReference>
<dbReference type="Gene3D" id="3.30.40.10">
    <property type="entry name" value="Zinc/RING finger domain, C3HC4 (zinc finger)"/>
    <property type="match status" value="1"/>
</dbReference>
<evidence type="ECO:0000256" key="5">
    <source>
        <dbReference type="ARBA" id="ARBA00022833"/>
    </source>
</evidence>
<dbReference type="Pfam" id="PF00622">
    <property type="entry name" value="SPRY"/>
    <property type="match status" value="1"/>
</dbReference>
<dbReference type="GeneID" id="129327735"/>
<evidence type="ECO:0000313" key="13">
    <source>
        <dbReference type="RefSeq" id="XP_054832468.1"/>
    </source>
</evidence>
<accession>A0AA97J6C6</accession>
<dbReference type="Pfam" id="PF15227">
    <property type="entry name" value="zf-C3HC4_4"/>
    <property type="match status" value="1"/>
</dbReference>
<evidence type="ECO:0000259" key="9">
    <source>
        <dbReference type="PROSITE" id="PS50089"/>
    </source>
</evidence>
<name>A0AA97J6C6_EUBMA</name>
<dbReference type="SUPFAM" id="SSF57850">
    <property type="entry name" value="RING/U-box"/>
    <property type="match status" value="1"/>
</dbReference>
<dbReference type="AlphaFoldDB" id="A0AA97J6C6"/>
<evidence type="ECO:0000259" key="10">
    <source>
        <dbReference type="PROSITE" id="PS50119"/>
    </source>
</evidence>
<keyword evidence="8" id="KW-0175">Coiled coil</keyword>
<dbReference type="Gene3D" id="2.60.120.920">
    <property type="match status" value="1"/>
</dbReference>
<sequence length="478" mass="55927">MAAGNPIKELCDEAICSICLEYFKDPITVNCGHNFCQTCFIQCWEESITGTSCPHCRETIQPGNFKPNRQLANFVELAKKLQEEKRAEGKWGVCERHQEPLKLFCKDDQAFICVVCDRSMEHRNHSAIPMEEAFLLYKKEIQAQLKFLEQERENLKEQKVADEQRSQAFLMQLQTEKNKTKSVFQQMHKYLEKEERLRLSQLEQMEGEMEKRDKENLARFSEEISHLSHLITEMERKVQQPKDRFLQDPKTLSSRYEKKPERQLVKLPWMLEEALRIYSQKTPVLGKALKECEVRLQQTLDKVLRKVNVTLDRNTAHPQLIVSWDMKSVICGDRSVNYLLDNLERFDSLKSVLGREKFTSGRHWWEVEVGDAHGKWAVGVAKESVKRKGKIRLNSDTGFWVMKNPWSNTSYSSYQQSYRVPTVQIPPRKIRVLLDYEEGCVEFFDATNQRISAFSSASFSGQIIRPYFLIVYGNKLKC</sequence>
<evidence type="ECO:0000256" key="8">
    <source>
        <dbReference type="SAM" id="Coils"/>
    </source>
</evidence>
<protein>
    <submittedName>
        <fullName evidence="13">Zinc finger protein RFP-like</fullName>
    </submittedName>
</protein>
<dbReference type="SUPFAM" id="SSF57845">
    <property type="entry name" value="B-box zinc-binding domain"/>
    <property type="match status" value="1"/>
</dbReference>
<evidence type="ECO:0000256" key="2">
    <source>
        <dbReference type="ARBA" id="ARBA00022699"/>
    </source>
</evidence>
<reference evidence="13" key="1">
    <citation type="submission" date="2025-08" db="UniProtKB">
        <authorList>
            <consortium name="RefSeq"/>
        </authorList>
    </citation>
    <scope>IDENTIFICATION</scope>
    <source>
        <tissue evidence="13">Blood</tissue>
    </source>
</reference>
<keyword evidence="2" id="KW-0800">Toxin</keyword>
<feature type="domain" description="B30.2/SPRY" evidence="11">
    <location>
        <begin position="289"/>
        <end position="478"/>
    </location>
</feature>
<dbReference type="PROSITE" id="PS50119">
    <property type="entry name" value="ZF_BBOX"/>
    <property type="match status" value="1"/>
</dbReference>
<dbReference type="Pfam" id="PF13765">
    <property type="entry name" value="PRY"/>
    <property type="match status" value="1"/>
</dbReference>
<dbReference type="Proteomes" id="UP001190640">
    <property type="component" value="Chromosome 4"/>
</dbReference>
<dbReference type="InterPro" id="IPR043136">
    <property type="entry name" value="B30.2/SPRY_sf"/>
</dbReference>
<dbReference type="InterPro" id="IPR000315">
    <property type="entry name" value="Znf_B-box"/>
</dbReference>
<dbReference type="SMART" id="SM00589">
    <property type="entry name" value="PRY"/>
    <property type="match status" value="1"/>
</dbReference>